<feature type="compositionally biased region" description="Low complexity" evidence="2">
    <location>
        <begin position="399"/>
        <end position="421"/>
    </location>
</feature>
<reference evidence="3" key="1">
    <citation type="submission" date="2020-05" db="EMBL/GenBank/DDBJ databases">
        <title>Phylogenomic resolution of chytrid fungi.</title>
        <authorList>
            <person name="Stajich J.E."/>
            <person name="Amses K."/>
            <person name="Simmons R."/>
            <person name="Seto K."/>
            <person name="Myers J."/>
            <person name="Bonds A."/>
            <person name="Quandt C.A."/>
            <person name="Barry K."/>
            <person name="Liu P."/>
            <person name="Grigoriev I."/>
            <person name="Longcore J.E."/>
            <person name="James T.Y."/>
        </authorList>
    </citation>
    <scope>NUCLEOTIDE SEQUENCE</scope>
    <source>
        <strain evidence="3">JEL0476</strain>
    </source>
</reference>
<evidence type="ECO:0000313" key="3">
    <source>
        <dbReference type="EMBL" id="KAJ3202631.1"/>
    </source>
</evidence>
<evidence type="ECO:0008006" key="5">
    <source>
        <dbReference type="Google" id="ProtNLM"/>
    </source>
</evidence>
<dbReference type="Proteomes" id="UP001211065">
    <property type="component" value="Unassembled WGS sequence"/>
</dbReference>
<protein>
    <recommendedName>
        <fullName evidence="5">DNA polymerase delta subunit 3</fullName>
    </recommendedName>
</protein>
<gene>
    <name evidence="3" type="ORF">HK099_001785</name>
</gene>
<accession>A0AAD5TU17</accession>
<evidence type="ECO:0000313" key="4">
    <source>
        <dbReference type="Proteomes" id="UP001211065"/>
    </source>
</evidence>
<feature type="compositionally biased region" description="Basic and acidic residues" evidence="2">
    <location>
        <begin position="144"/>
        <end position="158"/>
    </location>
</feature>
<keyword evidence="4" id="KW-1185">Reference proteome</keyword>
<feature type="region of interest" description="Disordered" evidence="2">
    <location>
        <begin position="392"/>
        <end position="430"/>
    </location>
</feature>
<evidence type="ECO:0000256" key="2">
    <source>
        <dbReference type="SAM" id="MobiDB-lite"/>
    </source>
</evidence>
<feature type="compositionally biased region" description="Low complexity" evidence="2">
    <location>
        <begin position="162"/>
        <end position="188"/>
    </location>
</feature>
<feature type="region of interest" description="Disordered" evidence="2">
    <location>
        <begin position="128"/>
        <end position="190"/>
    </location>
</feature>
<feature type="coiled-coil region" evidence="1">
    <location>
        <begin position="206"/>
        <end position="249"/>
    </location>
</feature>
<keyword evidence="1" id="KW-0175">Coiled coil</keyword>
<organism evidence="3 4">
    <name type="scientific">Clydaea vesicula</name>
    <dbReference type="NCBI Taxonomy" id="447962"/>
    <lineage>
        <taxon>Eukaryota</taxon>
        <taxon>Fungi</taxon>
        <taxon>Fungi incertae sedis</taxon>
        <taxon>Chytridiomycota</taxon>
        <taxon>Chytridiomycota incertae sedis</taxon>
        <taxon>Chytridiomycetes</taxon>
        <taxon>Lobulomycetales</taxon>
        <taxon>Lobulomycetaceae</taxon>
        <taxon>Clydaea</taxon>
    </lineage>
</organism>
<dbReference type="EMBL" id="JADGJW010001542">
    <property type="protein sequence ID" value="KAJ3202631.1"/>
    <property type="molecule type" value="Genomic_DNA"/>
</dbReference>
<feature type="compositionally biased region" description="Low complexity" evidence="2">
    <location>
        <begin position="128"/>
        <end position="143"/>
    </location>
</feature>
<dbReference type="AlphaFoldDB" id="A0AAD5TU17"/>
<proteinExistence type="predicted"/>
<evidence type="ECO:0000256" key="1">
    <source>
        <dbReference type="SAM" id="Coils"/>
    </source>
</evidence>
<sequence>MSSSTYSNIIADTLEMTGLITYKELSRIANCSVNDSKLALKLYSQNNKKIKTTYFKKLENKLIISSIPGDHIYSLHLKNPDSDLIFQRDLLISTEDIDPSNFRVIKSTVSLRNSKVLPVEQPSLLNNLKKNLNPINSSSNSTTTKDEKSLHQNKKPLERPSTTKISNTKSKNESSSKSLKQQQQSMSSFFTDFQNKKKEIKPYVVKEESEQEEEEEEEKTEKIEIEKKKEKIEIEKKNFNNDIEKINIDVSKNKKIIQTVNIAKKKLSNEQKLEELEGKKELENLFSSDNEKNDKMECENVMDVKNTETNTEITLPAASKRVKRKRKVKTKEHFMDGKYMKKRIVETWESFSESENEVETIKKVIKKNDENLFINNNITTINNTSNKKQIETTKKKDTSITTTKSNTINSLSTTTLKTNSDTDFDDDNKISEKKKTTPLLSKKKKD</sequence>
<name>A0AAD5TU17_9FUNG</name>
<comment type="caution">
    <text evidence="3">The sequence shown here is derived from an EMBL/GenBank/DDBJ whole genome shotgun (WGS) entry which is preliminary data.</text>
</comment>